<feature type="transmembrane region" description="Helical" evidence="1">
    <location>
        <begin position="53"/>
        <end position="70"/>
    </location>
</feature>
<feature type="transmembrane region" description="Helical" evidence="1">
    <location>
        <begin position="21"/>
        <end position="41"/>
    </location>
</feature>
<reference evidence="2 3" key="2">
    <citation type="submission" date="2020-03" db="EMBL/GenBank/DDBJ databases">
        <authorList>
            <person name="Ichikawa N."/>
            <person name="Kimura A."/>
            <person name="Kitahashi Y."/>
            <person name="Uohara A."/>
        </authorList>
    </citation>
    <scope>NUCLEOTIDE SEQUENCE [LARGE SCALE GENOMIC DNA]</scope>
    <source>
        <strain evidence="2 3">NBRC 107702</strain>
    </source>
</reference>
<protein>
    <submittedName>
        <fullName evidence="2">Uncharacterized protein</fullName>
    </submittedName>
</protein>
<evidence type="ECO:0000313" key="2">
    <source>
        <dbReference type="EMBL" id="BCB81610.1"/>
    </source>
</evidence>
<gene>
    <name evidence="2" type="ORF">Pflav_080200</name>
</gene>
<keyword evidence="1" id="KW-1133">Transmembrane helix</keyword>
<evidence type="ECO:0000256" key="1">
    <source>
        <dbReference type="SAM" id="Phobius"/>
    </source>
</evidence>
<name>A0A6F8Y6C0_9ACTN</name>
<feature type="transmembrane region" description="Helical" evidence="1">
    <location>
        <begin position="102"/>
        <end position="121"/>
    </location>
</feature>
<evidence type="ECO:0000313" key="3">
    <source>
        <dbReference type="Proteomes" id="UP000502508"/>
    </source>
</evidence>
<keyword evidence="3" id="KW-1185">Reference proteome</keyword>
<sequence>MTAGAVVEEVGRDLARWLRPVAAAFASLAVLVAGAALWEYGRRAGTATPVDPHDVLFLAGIGHLGVQAALRSRTRRGRLRWRPALVLPGGTRPGLLARRSRWAWAIEVAAGGAVVGSGLVWGGSTIGAWEGRISSAVGVAALLVSAFAVFRSLRRPRFVAITSTGVTTEDEALPWERIASVLRDKKGVHLRLRDQVRYVTVGGHDYSISNEHLAHVIEYYLATPDRRIALDVNVPGPLGAVR</sequence>
<organism evidence="2 3">
    <name type="scientific">Phytohabitans flavus</name>
    <dbReference type="NCBI Taxonomy" id="1076124"/>
    <lineage>
        <taxon>Bacteria</taxon>
        <taxon>Bacillati</taxon>
        <taxon>Actinomycetota</taxon>
        <taxon>Actinomycetes</taxon>
        <taxon>Micromonosporales</taxon>
        <taxon>Micromonosporaceae</taxon>
    </lineage>
</organism>
<reference evidence="2 3" key="1">
    <citation type="submission" date="2020-03" db="EMBL/GenBank/DDBJ databases">
        <title>Whole genome shotgun sequence of Phytohabitans flavus NBRC 107702.</title>
        <authorList>
            <person name="Komaki H."/>
            <person name="Tamura T."/>
        </authorList>
    </citation>
    <scope>NUCLEOTIDE SEQUENCE [LARGE SCALE GENOMIC DNA]</scope>
    <source>
        <strain evidence="2 3">NBRC 107702</strain>
    </source>
</reference>
<proteinExistence type="predicted"/>
<dbReference type="RefSeq" id="WP_173041413.1">
    <property type="nucleotide sequence ID" value="NZ_AP022870.1"/>
</dbReference>
<dbReference type="Proteomes" id="UP000502508">
    <property type="component" value="Chromosome"/>
</dbReference>
<accession>A0A6F8Y6C0</accession>
<keyword evidence="1" id="KW-0472">Membrane</keyword>
<keyword evidence="1" id="KW-0812">Transmembrane</keyword>
<feature type="transmembrane region" description="Helical" evidence="1">
    <location>
        <begin position="133"/>
        <end position="150"/>
    </location>
</feature>
<dbReference type="AlphaFoldDB" id="A0A6F8Y6C0"/>
<dbReference type="EMBL" id="AP022870">
    <property type="protein sequence ID" value="BCB81610.1"/>
    <property type="molecule type" value="Genomic_DNA"/>
</dbReference>
<dbReference type="KEGG" id="pfla:Pflav_080200"/>